<evidence type="ECO:0000313" key="5">
    <source>
        <dbReference type="RefSeq" id="XP_033530004.1"/>
    </source>
</evidence>
<feature type="signal peptide" evidence="2">
    <location>
        <begin position="1"/>
        <end position="18"/>
    </location>
</feature>
<keyword evidence="2" id="KW-0732">Signal</keyword>
<dbReference type="Proteomes" id="UP000504638">
    <property type="component" value="Unplaced"/>
</dbReference>
<feature type="region of interest" description="Disordered" evidence="1">
    <location>
        <begin position="298"/>
        <end position="360"/>
    </location>
</feature>
<dbReference type="AlphaFoldDB" id="A0A6G1FRH0"/>
<feature type="compositionally biased region" description="Polar residues" evidence="1">
    <location>
        <begin position="339"/>
        <end position="360"/>
    </location>
</feature>
<dbReference type="EMBL" id="ML975185">
    <property type="protein sequence ID" value="KAF1808373.1"/>
    <property type="molecule type" value="Genomic_DNA"/>
</dbReference>
<protein>
    <submittedName>
        <fullName evidence="3 5">Uncharacterized protein</fullName>
    </submittedName>
</protein>
<name>A0A6G1FRH0_9PEZI</name>
<reference evidence="5" key="3">
    <citation type="submission" date="2025-04" db="UniProtKB">
        <authorList>
            <consortium name="RefSeq"/>
        </authorList>
    </citation>
    <scope>IDENTIFICATION</scope>
    <source>
        <strain evidence="5">CBS 781.70</strain>
    </source>
</reference>
<organism evidence="3">
    <name type="scientific">Eremomyces bilateralis CBS 781.70</name>
    <dbReference type="NCBI Taxonomy" id="1392243"/>
    <lineage>
        <taxon>Eukaryota</taxon>
        <taxon>Fungi</taxon>
        <taxon>Dikarya</taxon>
        <taxon>Ascomycota</taxon>
        <taxon>Pezizomycotina</taxon>
        <taxon>Dothideomycetes</taxon>
        <taxon>Dothideomycetes incertae sedis</taxon>
        <taxon>Eremomycetales</taxon>
        <taxon>Eremomycetaceae</taxon>
        <taxon>Eremomyces</taxon>
    </lineage>
</organism>
<evidence type="ECO:0000313" key="3">
    <source>
        <dbReference type="EMBL" id="KAF1808373.1"/>
    </source>
</evidence>
<keyword evidence="4" id="KW-1185">Reference proteome</keyword>
<evidence type="ECO:0000256" key="1">
    <source>
        <dbReference type="SAM" id="MobiDB-lite"/>
    </source>
</evidence>
<dbReference type="GeneID" id="54422619"/>
<reference evidence="3 5" key="1">
    <citation type="submission" date="2020-01" db="EMBL/GenBank/DDBJ databases">
        <authorList>
            <consortium name="DOE Joint Genome Institute"/>
            <person name="Haridas S."/>
            <person name="Albert R."/>
            <person name="Binder M."/>
            <person name="Bloem J."/>
            <person name="Labutti K."/>
            <person name="Salamov A."/>
            <person name="Andreopoulos B."/>
            <person name="Baker S.E."/>
            <person name="Barry K."/>
            <person name="Bills G."/>
            <person name="Bluhm B.H."/>
            <person name="Cannon C."/>
            <person name="Castanera R."/>
            <person name="Culley D.E."/>
            <person name="Daum C."/>
            <person name="Ezra D."/>
            <person name="Gonzalez J.B."/>
            <person name="Henrissat B."/>
            <person name="Kuo A."/>
            <person name="Liang C."/>
            <person name="Lipzen A."/>
            <person name="Lutzoni F."/>
            <person name="Magnuson J."/>
            <person name="Mondo S."/>
            <person name="Nolan M."/>
            <person name="Ohm R."/>
            <person name="Pangilinan J."/>
            <person name="Park H.-J."/>
            <person name="Ramirez L."/>
            <person name="Alfaro M."/>
            <person name="Sun H."/>
            <person name="Tritt A."/>
            <person name="Yoshinaga Y."/>
            <person name="Zwiers L.-H."/>
            <person name="Turgeon B.G."/>
            <person name="Goodwin S.B."/>
            <person name="Spatafora J.W."/>
            <person name="Crous P.W."/>
            <person name="Grigoriev I.V."/>
        </authorList>
    </citation>
    <scope>NUCLEOTIDE SEQUENCE</scope>
    <source>
        <strain evidence="3 5">CBS 781.70</strain>
    </source>
</reference>
<reference evidence="5" key="2">
    <citation type="submission" date="2020-04" db="EMBL/GenBank/DDBJ databases">
        <authorList>
            <consortium name="NCBI Genome Project"/>
        </authorList>
    </citation>
    <scope>NUCLEOTIDE SEQUENCE</scope>
    <source>
        <strain evidence="5">CBS 781.70</strain>
    </source>
</reference>
<feature type="chain" id="PRO_5044631532" evidence="2">
    <location>
        <begin position="19"/>
        <end position="387"/>
    </location>
</feature>
<accession>A0A6G1FRH0</accession>
<evidence type="ECO:0000256" key="2">
    <source>
        <dbReference type="SAM" id="SignalP"/>
    </source>
</evidence>
<feature type="compositionally biased region" description="Low complexity" evidence="1">
    <location>
        <begin position="298"/>
        <end position="336"/>
    </location>
</feature>
<proteinExistence type="predicted"/>
<dbReference type="RefSeq" id="XP_033530004.1">
    <property type="nucleotide sequence ID" value="XM_033682049.1"/>
</dbReference>
<gene>
    <name evidence="3 5" type="ORF">P152DRAFT_485540</name>
</gene>
<feature type="region of interest" description="Disordered" evidence="1">
    <location>
        <begin position="40"/>
        <end position="66"/>
    </location>
</feature>
<sequence length="387" mass="38001">MQFSKLAVFMAAASSAAGSQFYDRNRLMGDVIAARPVDIGSSSSSHDHGYGSSVAAEDASSTEGSPVLPSLSQFEGTVISGATSTATVTIIPIPSGTGVGFNQSSVAVPGSGSAFIGTGIIGTGPIGTGIIGTGTIGMPSFVNGSFTGVSTGVAPTASEPETEAITVTVTPVPAISTLHTTVASTVLSCPASVRCPAAFTVIQTTTIFSTTTVCVFSPTAAGPGSFSIPSVSYSSILPPSSLLLSTGVASASMSMPTWANSSQVAQCVTEVPCSGASELSSEIESDSTLHLTSTAIATETSTSTSSTPVSMTEGSPNIHSGSSSSSAPRSSATGGSPLIGSSTIPVSTNRTSAVPPSPTMSVYTGPGTKSLVSTVAVVIGVVAALAF</sequence>
<evidence type="ECO:0000313" key="4">
    <source>
        <dbReference type="Proteomes" id="UP000504638"/>
    </source>
</evidence>